<protein>
    <submittedName>
        <fullName evidence="1">Uncharacterized protein</fullName>
    </submittedName>
</protein>
<dbReference type="Proteomes" id="UP000430202">
    <property type="component" value="Unassembled WGS sequence"/>
</dbReference>
<sequence length="92" mass="10896">MKIMKGLQQIKSEIDLFAINSNKTELEVVDALHKYYFNKAVTAEIKHYKKKTKKVAQITKDLKISHRRFYKILEDKKIAFTKYNKSSDNVEE</sequence>
<accession>A0A653QWC0</accession>
<name>A0A653QWC0_9FLAO</name>
<evidence type="ECO:0000313" key="2">
    <source>
        <dbReference type="Proteomes" id="UP000430202"/>
    </source>
</evidence>
<evidence type="ECO:0000313" key="1">
    <source>
        <dbReference type="EMBL" id="VXB47071.1"/>
    </source>
</evidence>
<organism evidence="1 2">
    <name type="scientific">Maribacter litoralis</name>
    <dbReference type="NCBI Taxonomy" id="2059726"/>
    <lineage>
        <taxon>Bacteria</taxon>
        <taxon>Pseudomonadati</taxon>
        <taxon>Bacteroidota</taxon>
        <taxon>Flavobacteriia</taxon>
        <taxon>Flavobacteriales</taxon>
        <taxon>Flavobacteriaceae</taxon>
        <taxon>Maribacter</taxon>
    </lineage>
</organism>
<reference evidence="1 2" key="1">
    <citation type="submission" date="2019-10" db="EMBL/GenBank/DDBJ databases">
        <authorList>
            <person name="Karimi E."/>
        </authorList>
    </citation>
    <scope>NUCLEOTIDE SEQUENCE [LARGE SCALE GENOMIC DNA]</scope>
    <source>
        <strain evidence="1">Maribacter sp. 151</strain>
    </source>
</reference>
<gene>
    <name evidence="1" type="ORF">MARI151_20686</name>
</gene>
<dbReference type="EMBL" id="CABWLR010000002">
    <property type="protein sequence ID" value="VXB47071.1"/>
    <property type="molecule type" value="Genomic_DNA"/>
</dbReference>
<proteinExistence type="predicted"/>
<keyword evidence="2" id="KW-1185">Reference proteome</keyword>
<dbReference type="AlphaFoldDB" id="A0A653QWC0"/>